<dbReference type="Gene3D" id="3.90.226.10">
    <property type="entry name" value="2-enoyl-CoA Hydratase, Chain A, domain 1"/>
    <property type="match status" value="1"/>
</dbReference>
<dbReference type="GO" id="GO:0016042">
    <property type="term" value="P:lipid catabolic process"/>
    <property type="evidence" value="ECO:0007669"/>
    <property type="project" value="UniProtKB-KW"/>
</dbReference>
<dbReference type="SUPFAM" id="SSF52096">
    <property type="entry name" value="ClpP/crotonase"/>
    <property type="match status" value="1"/>
</dbReference>
<dbReference type="CDD" id="cd06558">
    <property type="entry name" value="crotonase-like"/>
    <property type="match status" value="1"/>
</dbReference>
<feature type="domain" description="3-hydroxyacyl-CoA dehydrogenase NAD binding" evidence="14">
    <location>
        <begin position="290"/>
        <end position="466"/>
    </location>
</feature>
<evidence type="ECO:0000259" key="14">
    <source>
        <dbReference type="Pfam" id="PF02737"/>
    </source>
</evidence>
<dbReference type="FunFam" id="1.10.1040.50:FF:000006">
    <property type="entry name" value="Peroxisomal bifunctional enzyme"/>
    <property type="match status" value="1"/>
</dbReference>
<evidence type="ECO:0000256" key="7">
    <source>
        <dbReference type="ARBA" id="ARBA00023098"/>
    </source>
</evidence>
<dbReference type="GO" id="GO:0016853">
    <property type="term" value="F:isomerase activity"/>
    <property type="evidence" value="ECO:0007669"/>
    <property type="project" value="UniProtKB-KW"/>
</dbReference>
<organism evidence="15 16">
    <name type="scientific">Nitratireductor aestuarii</name>
    <dbReference type="NCBI Taxonomy" id="1735103"/>
    <lineage>
        <taxon>Bacteria</taxon>
        <taxon>Pseudomonadati</taxon>
        <taxon>Pseudomonadota</taxon>
        <taxon>Alphaproteobacteria</taxon>
        <taxon>Hyphomicrobiales</taxon>
        <taxon>Phyllobacteriaceae</taxon>
        <taxon>Nitratireductor</taxon>
    </lineage>
</organism>
<dbReference type="SUPFAM" id="SSF51735">
    <property type="entry name" value="NAD(P)-binding Rossmann-fold domains"/>
    <property type="match status" value="1"/>
</dbReference>
<dbReference type="Pfam" id="PF00378">
    <property type="entry name" value="ECH_1"/>
    <property type="match status" value="1"/>
</dbReference>
<keyword evidence="7" id="KW-0443">Lipid metabolism</keyword>
<evidence type="ECO:0000256" key="10">
    <source>
        <dbReference type="ARBA" id="ARBA00023239"/>
    </source>
</evidence>
<dbReference type="InterPro" id="IPR006108">
    <property type="entry name" value="3HC_DH_C"/>
</dbReference>
<evidence type="ECO:0000259" key="13">
    <source>
        <dbReference type="Pfam" id="PF00725"/>
    </source>
</evidence>
<keyword evidence="10" id="KW-0456">Lyase</keyword>
<sequence>MPVTVEIIGSIGHVTIDNPPVNAISAAVRKGLLDAATALENNPDVKGVVLACAGKTFIAGADVTEFDKPAIEPHLPDVIAAIENSSKPWVAAIHGNALGGGLEIALGCRFRVADKGASLGLPETNLGIIPGSGGTVRTPRLIGVEAAVDLITSAKPVKAPKALQLGLVDAVVEGDLVEEAKKFLEDALTRDLPQRLCERGIEAPADGYWAETEVKVKKAAKGNTGPVDALASIRKAVTATFADALAFEREAFLRLRVSPQSAALRHIFFAERAAARPAEIKGVEPRSLTKIGVVGGGTMGAGIAAAMRDAGLPVHMVERDDEAVARGRANVEKIYKGSLAKGRLTQEQHDARLAGFSASANYADLADCDLVIEAVFEDLDVKRAVFAELAKVCSDKAILATNTSYLNPELIYEGLPHPERFIGLHFFSPANIMKLLEIVPTSQTAIDVLATGFELAKKAGKMPVRAGICDGFIGNRILKVTRAQAEKLLLAGCTPAEVDSALRGFGLAMGPFEVQDLAGLDIAAFQRQAARARGETPFAPVGDLVVAAGRLGQKTKGGWYDYTDAGRSNEIPAAVASAIEEARAASGVEARDWTADEIVEAIIYPMINEAAKIVEEGIALRDADIDLVKVHGYGFPRYRGGLVQYGRAVGFANVVASLEKLTAAKLADAPSAKLREWAN</sequence>
<feature type="domain" description="3-hydroxyacyl-CoA dehydrogenase C-terminal" evidence="13">
    <location>
        <begin position="471"/>
        <end position="562"/>
    </location>
</feature>
<keyword evidence="11" id="KW-0511">Multifunctional enzyme</keyword>
<dbReference type="InterPro" id="IPR029045">
    <property type="entry name" value="ClpP/crotonase-like_dom_sf"/>
</dbReference>
<dbReference type="GO" id="GO:0004300">
    <property type="term" value="F:enoyl-CoA hydratase activity"/>
    <property type="evidence" value="ECO:0007669"/>
    <property type="project" value="UniProtKB-ARBA"/>
</dbReference>
<evidence type="ECO:0000256" key="12">
    <source>
        <dbReference type="ARBA" id="ARBA00049556"/>
    </source>
</evidence>
<reference evidence="15" key="2">
    <citation type="submission" date="2020-09" db="EMBL/GenBank/DDBJ databases">
        <authorList>
            <person name="Sun Q."/>
            <person name="Zhou Y."/>
        </authorList>
    </citation>
    <scope>NUCLEOTIDE SEQUENCE</scope>
    <source>
        <strain evidence="15">CGMCC 1.15320</strain>
    </source>
</reference>
<evidence type="ECO:0000256" key="6">
    <source>
        <dbReference type="ARBA" id="ARBA00023027"/>
    </source>
</evidence>
<dbReference type="GO" id="GO:0006631">
    <property type="term" value="P:fatty acid metabolic process"/>
    <property type="evidence" value="ECO:0007669"/>
    <property type="project" value="UniProtKB-KW"/>
</dbReference>
<reference evidence="15" key="1">
    <citation type="journal article" date="2014" name="Int. J. Syst. Evol. Microbiol.">
        <title>Complete genome sequence of Corynebacterium casei LMG S-19264T (=DSM 44701T), isolated from a smear-ripened cheese.</title>
        <authorList>
            <consortium name="US DOE Joint Genome Institute (JGI-PGF)"/>
            <person name="Walter F."/>
            <person name="Albersmeier A."/>
            <person name="Kalinowski J."/>
            <person name="Ruckert C."/>
        </authorList>
    </citation>
    <scope>NUCLEOTIDE SEQUENCE</scope>
    <source>
        <strain evidence="15">CGMCC 1.15320</strain>
    </source>
</reference>
<evidence type="ECO:0000256" key="11">
    <source>
        <dbReference type="ARBA" id="ARBA00023268"/>
    </source>
</evidence>
<dbReference type="EMBL" id="BMIF01000010">
    <property type="protein sequence ID" value="GGA75219.1"/>
    <property type="molecule type" value="Genomic_DNA"/>
</dbReference>
<dbReference type="Gene3D" id="1.10.1040.50">
    <property type="match status" value="1"/>
</dbReference>
<dbReference type="GO" id="GO:0003857">
    <property type="term" value="F:(3S)-3-hydroxyacyl-CoA dehydrogenase (NAD+) activity"/>
    <property type="evidence" value="ECO:0007669"/>
    <property type="project" value="UniProtKB-EC"/>
</dbReference>
<dbReference type="InterPro" id="IPR001753">
    <property type="entry name" value="Enoyl-CoA_hydra/iso"/>
</dbReference>
<evidence type="ECO:0000256" key="4">
    <source>
        <dbReference type="ARBA" id="ARBA00022963"/>
    </source>
</evidence>
<proteinExistence type="predicted"/>
<dbReference type="RefSeq" id="WP_188722063.1">
    <property type="nucleotide sequence ID" value="NZ_BMIF01000010.1"/>
</dbReference>
<dbReference type="AlphaFoldDB" id="A0A916W894"/>
<dbReference type="Gene3D" id="3.40.50.720">
    <property type="entry name" value="NAD(P)-binding Rossmann-like Domain"/>
    <property type="match status" value="1"/>
</dbReference>
<evidence type="ECO:0000313" key="15">
    <source>
        <dbReference type="EMBL" id="GGA75219.1"/>
    </source>
</evidence>
<keyword evidence="9" id="KW-0413">Isomerase</keyword>
<dbReference type="FunFam" id="3.40.50.720:FF:000009">
    <property type="entry name" value="Fatty oxidation complex, alpha subunit"/>
    <property type="match status" value="1"/>
</dbReference>
<evidence type="ECO:0000256" key="2">
    <source>
        <dbReference type="ARBA" id="ARBA00005005"/>
    </source>
</evidence>
<keyword evidence="16" id="KW-1185">Reference proteome</keyword>
<keyword evidence="6" id="KW-0520">NAD</keyword>
<protein>
    <submittedName>
        <fullName evidence="15">3-hydroxyacyl-CoA dehydrogenase</fullName>
    </submittedName>
</protein>
<evidence type="ECO:0000256" key="3">
    <source>
        <dbReference type="ARBA" id="ARBA00022832"/>
    </source>
</evidence>
<evidence type="ECO:0000256" key="8">
    <source>
        <dbReference type="ARBA" id="ARBA00023140"/>
    </source>
</evidence>
<dbReference type="PANTHER" id="PTHR23309">
    <property type="entry name" value="3-HYDROXYACYL-COA DEHYROGENASE"/>
    <property type="match status" value="1"/>
</dbReference>
<dbReference type="Pfam" id="PF00725">
    <property type="entry name" value="3HCDH"/>
    <property type="match status" value="1"/>
</dbReference>
<evidence type="ECO:0000256" key="5">
    <source>
        <dbReference type="ARBA" id="ARBA00023002"/>
    </source>
</evidence>
<dbReference type="SUPFAM" id="SSF48179">
    <property type="entry name" value="6-phosphogluconate dehydrogenase C-terminal domain-like"/>
    <property type="match status" value="2"/>
</dbReference>
<comment type="pathway">
    <text evidence="2">Lipid metabolism; fatty acid beta-oxidation.</text>
</comment>
<comment type="caution">
    <text evidence="15">The sequence shown here is derived from an EMBL/GenBank/DDBJ whole genome shotgun (WGS) entry which is preliminary data.</text>
</comment>
<keyword evidence="4" id="KW-0442">Lipid degradation</keyword>
<name>A0A916W894_9HYPH</name>
<evidence type="ECO:0000256" key="1">
    <source>
        <dbReference type="ARBA" id="ARBA00004275"/>
    </source>
</evidence>
<accession>A0A916W894</accession>
<gene>
    <name evidence="15" type="ORF">GCM10011385_31560</name>
</gene>
<comment type="catalytic activity">
    <reaction evidence="12">
        <text>a (3S)-3-hydroxyacyl-CoA + NAD(+) = a 3-oxoacyl-CoA + NADH + H(+)</text>
        <dbReference type="Rhea" id="RHEA:22432"/>
        <dbReference type="ChEBI" id="CHEBI:15378"/>
        <dbReference type="ChEBI" id="CHEBI:57318"/>
        <dbReference type="ChEBI" id="CHEBI:57540"/>
        <dbReference type="ChEBI" id="CHEBI:57945"/>
        <dbReference type="ChEBI" id="CHEBI:90726"/>
        <dbReference type="EC" id="1.1.1.35"/>
    </reaction>
</comment>
<evidence type="ECO:0000256" key="9">
    <source>
        <dbReference type="ARBA" id="ARBA00023235"/>
    </source>
</evidence>
<comment type="subcellular location">
    <subcellularLocation>
        <location evidence="1">Peroxisome</location>
    </subcellularLocation>
</comment>
<keyword evidence="3" id="KW-0276">Fatty acid metabolism</keyword>
<dbReference type="Proteomes" id="UP000636264">
    <property type="component" value="Unassembled WGS sequence"/>
</dbReference>
<dbReference type="InterPro" id="IPR006176">
    <property type="entry name" value="3-OHacyl-CoA_DH_NAD-bd"/>
</dbReference>
<keyword evidence="5" id="KW-0560">Oxidoreductase</keyword>
<dbReference type="GO" id="GO:0070403">
    <property type="term" value="F:NAD+ binding"/>
    <property type="evidence" value="ECO:0007669"/>
    <property type="project" value="InterPro"/>
</dbReference>
<dbReference type="InterPro" id="IPR008927">
    <property type="entry name" value="6-PGluconate_DH-like_C_sf"/>
</dbReference>
<evidence type="ECO:0000313" key="16">
    <source>
        <dbReference type="Proteomes" id="UP000636264"/>
    </source>
</evidence>
<keyword evidence="8" id="KW-0576">Peroxisome</keyword>
<dbReference type="Pfam" id="PF02737">
    <property type="entry name" value="3HCDH_N"/>
    <property type="match status" value="1"/>
</dbReference>
<dbReference type="InterPro" id="IPR036291">
    <property type="entry name" value="NAD(P)-bd_dom_sf"/>
</dbReference>